<keyword evidence="5" id="KW-0611">Plant defense</keyword>
<dbReference type="SUPFAM" id="SSF52540">
    <property type="entry name" value="P-loop containing nucleoside triphosphate hydrolases"/>
    <property type="match status" value="1"/>
</dbReference>
<dbReference type="AlphaFoldDB" id="A0A9R0S0X1"/>
<evidence type="ECO:0000259" key="8">
    <source>
        <dbReference type="Pfam" id="PF18052"/>
    </source>
</evidence>
<evidence type="ECO:0000256" key="5">
    <source>
        <dbReference type="ARBA" id="ARBA00022821"/>
    </source>
</evidence>
<dbReference type="Pfam" id="PF00931">
    <property type="entry name" value="NB-ARC"/>
    <property type="match status" value="1"/>
</dbReference>
<sequence length="230" mass="26039">MAELVATMVVGPLLSVVKDKVSSYLLDQYKVMEGMEEQHRVLKRKLPAILDVIDDAEQTASHRAGAKAWLEEVKRVAYEANGLFDEFNYEALRRRARKNGHYGELGFNAVKLLTTHNRFKFRDRMGKKLCRIVQAIEVLVAEMNAFGFKYQQQAPESMRWRQMDHVIFDPKKIISRSRSRDTKNIVGTLLGQANNADLSVVPIVGVGGLGKTTLAQLIYNEPEIRSISSC</sequence>
<dbReference type="Gene3D" id="1.20.5.4130">
    <property type="match status" value="1"/>
</dbReference>
<proteinExistence type="inferred from homology"/>
<evidence type="ECO:0000313" key="10">
    <source>
        <dbReference type="Proteomes" id="UP000324705"/>
    </source>
</evidence>
<dbReference type="Gramene" id="TRITD3Av1G280630.1">
    <property type="protein sequence ID" value="TRITD3Av1G280630.1"/>
    <property type="gene ID" value="TRITD3Av1G280630"/>
</dbReference>
<evidence type="ECO:0000256" key="6">
    <source>
        <dbReference type="ARBA" id="ARBA00022840"/>
    </source>
</evidence>
<accession>A0A9R0S0X1</accession>
<dbReference type="InterPro" id="IPR027417">
    <property type="entry name" value="P-loop_NTPase"/>
</dbReference>
<dbReference type="Pfam" id="PF18052">
    <property type="entry name" value="Rx_N"/>
    <property type="match status" value="1"/>
</dbReference>
<comment type="similarity">
    <text evidence="1">Belongs to the disease resistance NB-LRR family.</text>
</comment>
<evidence type="ECO:0000256" key="4">
    <source>
        <dbReference type="ARBA" id="ARBA00022741"/>
    </source>
</evidence>
<evidence type="ECO:0000313" key="9">
    <source>
        <dbReference type="EMBL" id="VAH70008.1"/>
    </source>
</evidence>
<evidence type="ECO:0000259" key="7">
    <source>
        <dbReference type="Pfam" id="PF00931"/>
    </source>
</evidence>
<dbReference type="InterPro" id="IPR002182">
    <property type="entry name" value="NB-ARC"/>
</dbReference>
<keyword evidence="6" id="KW-0067">ATP-binding</keyword>
<reference evidence="9 10" key="1">
    <citation type="submission" date="2017-09" db="EMBL/GenBank/DDBJ databases">
        <authorList>
            <consortium name="International Durum Wheat Genome Sequencing Consortium (IDWGSC)"/>
            <person name="Milanesi L."/>
        </authorList>
    </citation>
    <scope>NUCLEOTIDE SEQUENCE [LARGE SCALE GENOMIC DNA]</scope>
    <source>
        <strain evidence="10">cv. Svevo</strain>
    </source>
</reference>
<keyword evidence="2" id="KW-0433">Leucine-rich repeat</keyword>
<dbReference type="GO" id="GO:0006952">
    <property type="term" value="P:defense response"/>
    <property type="evidence" value="ECO:0007669"/>
    <property type="project" value="UniProtKB-KW"/>
</dbReference>
<dbReference type="Gene3D" id="3.40.50.300">
    <property type="entry name" value="P-loop containing nucleotide triphosphate hydrolases"/>
    <property type="match status" value="1"/>
</dbReference>
<feature type="domain" description="NB-ARC" evidence="7">
    <location>
        <begin position="184"/>
        <end position="225"/>
    </location>
</feature>
<evidence type="ECO:0000256" key="1">
    <source>
        <dbReference type="ARBA" id="ARBA00008894"/>
    </source>
</evidence>
<keyword evidence="3" id="KW-0677">Repeat</keyword>
<evidence type="ECO:0000256" key="3">
    <source>
        <dbReference type="ARBA" id="ARBA00022737"/>
    </source>
</evidence>
<name>A0A9R0S0X1_TRITD</name>
<dbReference type="GO" id="GO:0005524">
    <property type="term" value="F:ATP binding"/>
    <property type="evidence" value="ECO:0007669"/>
    <property type="project" value="UniProtKB-KW"/>
</dbReference>
<dbReference type="GO" id="GO:0043531">
    <property type="term" value="F:ADP binding"/>
    <property type="evidence" value="ECO:0007669"/>
    <property type="project" value="InterPro"/>
</dbReference>
<organism evidence="9 10">
    <name type="scientific">Triticum turgidum subsp. durum</name>
    <name type="common">Durum wheat</name>
    <name type="synonym">Triticum durum</name>
    <dbReference type="NCBI Taxonomy" id="4567"/>
    <lineage>
        <taxon>Eukaryota</taxon>
        <taxon>Viridiplantae</taxon>
        <taxon>Streptophyta</taxon>
        <taxon>Embryophyta</taxon>
        <taxon>Tracheophyta</taxon>
        <taxon>Spermatophyta</taxon>
        <taxon>Magnoliopsida</taxon>
        <taxon>Liliopsida</taxon>
        <taxon>Poales</taxon>
        <taxon>Poaceae</taxon>
        <taxon>BOP clade</taxon>
        <taxon>Pooideae</taxon>
        <taxon>Triticodae</taxon>
        <taxon>Triticeae</taxon>
        <taxon>Triticinae</taxon>
        <taxon>Triticum</taxon>
    </lineage>
</organism>
<dbReference type="InterPro" id="IPR041118">
    <property type="entry name" value="Rx_N"/>
</dbReference>
<dbReference type="EMBL" id="LT934115">
    <property type="protein sequence ID" value="VAH70008.1"/>
    <property type="molecule type" value="Genomic_DNA"/>
</dbReference>
<feature type="domain" description="Disease resistance N-terminal" evidence="8">
    <location>
        <begin position="14"/>
        <end position="98"/>
    </location>
</feature>
<dbReference type="PANTHER" id="PTHR36766:SF55">
    <property type="entry name" value="OS11G0492900 PROTEIN"/>
    <property type="match status" value="1"/>
</dbReference>
<dbReference type="OMA" id="ESKDACY"/>
<protein>
    <submittedName>
        <fullName evidence="9">Uncharacterized protein</fullName>
    </submittedName>
</protein>
<evidence type="ECO:0000256" key="2">
    <source>
        <dbReference type="ARBA" id="ARBA00022614"/>
    </source>
</evidence>
<dbReference type="Proteomes" id="UP000324705">
    <property type="component" value="Chromosome 3A"/>
</dbReference>
<keyword evidence="10" id="KW-1185">Reference proteome</keyword>
<gene>
    <name evidence="9" type="ORF">TRITD_3Av1G280630</name>
</gene>
<dbReference type="PANTHER" id="PTHR36766">
    <property type="entry name" value="PLANT BROAD-SPECTRUM MILDEW RESISTANCE PROTEIN RPW8"/>
    <property type="match status" value="1"/>
</dbReference>
<keyword evidence="4" id="KW-0547">Nucleotide-binding</keyword>